<evidence type="ECO:0000313" key="3">
    <source>
        <dbReference type="Proteomes" id="UP000009097"/>
    </source>
</evidence>
<sequence>MSVGDKSGSEPDRQEEAQPTRVSCIQIQVQLHDRRPVDLRIDFKGQGQSVSEAEAMRDMSMEDPPEAVKASEFWV</sequence>
<dbReference type="KEGG" id="fox:FOXG_18640"/>
<organism evidence="2 3">
    <name type="scientific">Fusarium oxysporum f. sp. lycopersici (strain 4287 / CBS 123668 / FGSC 9935 / NRRL 34936)</name>
    <name type="common">Fusarium vascular wilt of tomato</name>
    <dbReference type="NCBI Taxonomy" id="426428"/>
    <lineage>
        <taxon>Eukaryota</taxon>
        <taxon>Fungi</taxon>
        <taxon>Dikarya</taxon>
        <taxon>Ascomycota</taxon>
        <taxon>Pezizomycotina</taxon>
        <taxon>Sordariomycetes</taxon>
        <taxon>Hypocreomycetidae</taxon>
        <taxon>Hypocreales</taxon>
        <taxon>Nectriaceae</taxon>
        <taxon>Fusarium</taxon>
        <taxon>Fusarium oxysporum species complex</taxon>
    </lineage>
</organism>
<name>A0A0J9WJD0_FUSO4</name>
<dbReference type="EMBL" id="DS231699">
    <property type="protein sequence ID" value="KNB00067.1"/>
    <property type="molecule type" value="Genomic_DNA"/>
</dbReference>
<reference evidence="2" key="2">
    <citation type="journal article" date="2010" name="Nature">
        <title>Comparative genomics reveals mobile pathogenicity chromosomes in Fusarium.</title>
        <authorList>
            <person name="Ma L.J."/>
            <person name="van der Does H.C."/>
            <person name="Borkovich K.A."/>
            <person name="Coleman J.J."/>
            <person name="Daboussi M.J."/>
            <person name="Di Pietro A."/>
            <person name="Dufresne M."/>
            <person name="Freitag M."/>
            <person name="Grabherr M."/>
            <person name="Henrissat B."/>
            <person name="Houterman P.M."/>
            <person name="Kang S."/>
            <person name="Shim W.B."/>
            <person name="Woloshuk C."/>
            <person name="Xie X."/>
            <person name="Xu J.R."/>
            <person name="Antoniw J."/>
            <person name="Baker S.E."/>
            <person name="Bluhm B.H."/>
            <person name="Breakspear A."/>
            <person name="Brown D.W."/>
            <person name="Butchko R.A."/>
            <person name="Chapman S."/>
            <person name="Coulson R."/>
            <person name="Coutinho P.M."/>
            <person name="Danchin E.G."/>
            <person name="Diener A."/>
            <person name="Gale L.R."/>
            <person name="Gardiner D.M."/>
            <person name="Goff S."/>
            <person name="Hammond-Kosack K.E."/>
            <person name="Hilburn K."/>
            <person name="Hua-Van A."/>
            <person name="Jonkers W."/>
            <person name="Kazan K."/>
            <person name="Kodira C.D."/>
            <person name="Koehrsen M."/>
            <person name="Kumar L."/>
            <person name="Lee Y.H."/>
            <person name="Li L."/>
            <person name="Manners J.M."/>
            <person name="Miranda-Saavedra D."/>
            <person name="Mukherjee M."/>
            <person name="Park G."/>
            <person name="Park J."/>
            <person name="Park S.Y."/>
            <person name="Proctor R.H."/>
            <person name="Regev A."/>
            <person name="Ruiz-Roldan M.C."/>
            <person name="Sain D."/>
            <person name="Sakthikumar S."/>
            <person name="Sykes S."/>
            <person name="Schwartz D.C."/>
            <person name="Turgeon B.G."/>
            <person name="Wapinski I."/>
            <person name="Yoder O."/>
            <person name="Young S."/>
            <person name="Zeng Q."/>
            <person name="Zhou S."/>
            <person name="Galagan J."/>
            <person name="Cuomo C.A."/>
            <person name="Kistler H.C."/>
            <person name="Rep M."/>
        </authorList>
    </citation>
    <scope>NUCLEOTIDE SEQUENCE [LARGE SCALE GENOMIC DNA]</scope>
    <source>
        <strain evidence="2">4287</strain>
    </source>
</reference>
<feature type="region of interest" description="Disordered" evidence="1">
    <location>
        <begin position="45"/>
        <end position="75"/>
    </location>
</feature>
<evidence type="ECO:0000313" key="2">
    <source>
        <dbReference type="EMBL" id="KNB00067.1"/>
    </source>
</evidence>
<dbReference type="Proteomes" id="UP000009097">
    <property type="component" value="Unassembled WGS sequence"/>
</dbReference>
<proteinExistence type="predicted"/>
<feature type="compositionally biased region" description="Basic and acidic residues" evidence="1">
    <location>
        <begin position="7"/>
        <end position="18"/>
    </location>
</feature>
<dbReference type="AlphaFoldDB" id="A0A0J9WJD0"/>
<protein>
    <submittedName>
        <fullName evidence="2">Uncharacterized protein</fullName>
    </submittedName>
</protein>
<dbReference type="RefSeq" id="XP_018238112.1">
    <property type="nucleotide sequence ID" value="XM_018398776.1"/>
</dbReference>
<reference evidence="2" key="1">
    <citation type="submission" date="2007-04" db="EMBL/GenBank/DDBJ databases">
        <authorList>
            <consortium name="The Broad Institute Genome Sequencing Platform"/>
            <person name="Birren B."/>
            <person name="Lander E."/>
            <person name="Galagan J."/>
            <person name="Nusbaum C."/>
            <person name="Devon K."/>
            <person name="Ma L.-J."/>
            <person name="Jaffe D."/>
            <person name="Butler J."/>
            <person name="Alvarez P."/>
            <person name="Gnerre S."/>
            <person name="Grabherr M."/>
            <person name="Kleber M."/>
            <person name="Mauceli E."/>
            <person name="Brockman W."/>
            <person name="MacCallum I.A."/>
            <person name="Young S."/>
            <person name="LaButti K."/>
            <person name="DeCaprio D."/>
            <person name="Crawford M."/>
            <person name="Koehrsen M."/>
            <person name="Engels R."/>
            <person name="Montgomery P."/>
            <person name="Pearson M."/>
            <person name="Howarth C."/>
            <person name="Larson L."/>
            <person name="White J."/>
            <person name="O'Leary S."/>
            <person name="Kodira C."/>
            <person name="Zeng Q."/>
            <person name="Yandava C."/>
            <person name="Alvarado L."/>
            <person name="Kistler C."/>
            <person name="Shim W.-B."/>
            <person name="Kang S."/>
            <person name="Woloshuk C."/>
        </authorList>
    </citation>
    <scope>NUCLEOTIDE SEQUENCE</scope>
    <source>
        <strain evidence="2">4287</strain>
    </source>
</reference>
<dbReference type="VEuPathDB" id="FungiDB:FOXG_18640"/>
<feature type="region of interest" description="Disordered" evidence="1">
    <location>
        <begin position="1"/>
        <end position="21"/>
    </location>
</feature>
<gene>
    <name evidence="2" type="ORF">FOXG_18640</name>
</gene>
<dbReference type="GeneID" id="28959346"/>
<evidence type="ECO:0000256" key="1">
    <source>
        <dbReference type="SAM" id="MobiDB-lite"/>
    </source>
</evidence>
<accession>A0A0J9WJD0</accession>